<feature type="transmembrane region" description="Helical" evidence="5">
    <location>
        <begin position="20"/>
        <end position="42"/>
    </location>
</feature>
<evidence type="ECO:0000256" key="2">
    <source>
        <dbReference type="ARBA" id="ARBA00022692"/>
    </source>
</evidence>
<evidence type="ECO:0008006" key="8">
    <source>
        <dbReference type="Google" id="ProtNLM"/>
    </source>
</evidence>
<evidence type="ECO:0000256" key="4">
    <source>
        <dbReference type="ARBA" id="ARBA00023136"/>
    </source>
</evidence>
<dbReference type="GO" id="GO:0005886">
    <property type="term" value="C:plasma membrane"/>
    <property type="evidence" value="ECO:0007669"/>
    <property type="project" value="TreeGrafter"/>
</dbReference>
<name>A0A067T2I3_GALM3</name>
<evidence type="ECO:0000256" key="5">
    <source>
        <dbReference type="SAM" id="Phobius"/>
    </source>
</evidence>
<keyword evidence="7" id="KW-1185">Reference proteome</keyword>
<keyword evidence="4 5" id="KW-0472">Membrane</keyword>
<sequence>MASSMFFPTEFPYSDGQKAGVMIMALSGLSSLMAIICLFIFNRPKRRTFRNTHMFGYFMSLLFANILQSIAAVMDFQWVAKGSVRSGALCSTQAGIELAGNLGTSIFSVMIALHLFHILFLRFRATNPVFVGALVCAWTFVLFDILIGRFAIQTPKKGPYFGIAGSGCSITLNYGVERMVSEYLFSFLSIGMGFILCSLVFLRVRGNLVRNKYHEWNFVKQNEDGKFTITQDAGDNSMNRLAQKLVWLPLSYALILLPISVVRIAEFSGVAIPFWATASTTAICNLTGLVNVLLVLYIENRVPDTNDTLPTFSEKPWHSRSPSAASGDILSLSIHVNRSVEKFDDETSERVVVKLPTKPEQTYIAPDAWNTTAAKGKTYL</sequence>
<feature type="transmembrane region" description="Helical" evidence="5">
    <location>
        <begin position="183"/>
        <end position="202"/>
    </location>
</feature>
<dbReference type="EMBL" id="KL142378">
    <property type="protein sequence ID" value="KDR76507.1"/>
    <property type="molecule type" value="Genomic_DNA"/>
</dbReference>
<dbReference type="PANTHER" id="PTHR23112:SF37">
    <property type="entry name" value="G PROTEIN-COUPLED RECEPTOR GPR1"/>
    <property type="match status" value="1"/>
</dbReference>
<feature type="transmembrane region" description="Helical" evidence="5">
    <location>
        <begin position="128"/>
        <end position="152"/>
    </location>
</feature>
<dbReference type="GO" id="GO:0004930">
    <property type="term" value="F:G protein-coupled receptor activity"/>
    <property type="evidence" value="ECO:0007669"/>
    <property type="project" value="TreeGrafter"/>
</dbReference>
<protein>
    <recommendedName>
        <fullName evidence="8">Glucose receptor Git3 N-terminal domain-containing protein</fullName>
    </recommendedName>
</protein>
<dbReference type="OrthoDB" id="100006at2759"/>
<dbReference type="Proteomes" id="UP000027222">
    <property type="component" value="Unassembled WGS sequence"/>
</dbReference>
<keyword evidence="3 5" id="KW-1133">Transmembrane helix</keyword>
<evidence type="ECO:0000256" key="1">
    <source>
        <dbReference type="ARBA" id="ARBA00004141"/>
    </source>
</evidence>
<keyword evidence="2 5" id="KW-0812">Transmembrane</keyword>
<reference evidence="7" key="1">
    <citation type="journal article" date="2014" name="Proc. Natl. Acad. Sci. U.S.A.">
        <title>Extensive sampling of basidiomycete genomes demonstrates inadequacy of the white-rot/brown-rot paradigm for wood decay fungi.</title>
        <authorList>
            <person name="Riley R."/>
            <person name="Salamov A.A."/>
            <person name="Brown D.W."/>
            <person name="Nagy L.G."/>
            <person name="Floudas D."/>
            <person name="Held B.W."/>
            <person name="Levasseur A."/>
            <person name="Lombard V."/>
            <person name="Morin E."/>
            <person name="Otillar R."/>
            <person name="Lindquist E.A."/>
            <person name="Sun H."/>
            <person name="LaButti K.M."/>
            <person name="Schmutz J."/>
            <person name="Jabbour D."/>
            <person name="Luo H."/>
            <person name="Baker S.E."/>
            <person name="Pisabarro A.G."/>
            <person name="Walton J.D."/>
            <person name="Blanchette R.A."/>
            <person name="Henrissat B."/>
            <person name="Martin F."/>
            <person name="Cullen D."/>
            <person name="Hibbett D.S."/>
            <person name="Grigoriev I.V."/>
        </authorList>
    </citation>
    <scope>NUCLEOTIDE SEQUENCE [LARGE SCALE GENOMIC DNA]</scope>
    <source>
        <strain evidence="7">CBS 339.88</strain>
    </source>
</reference>
<dbReference type="PANTHER" id="PTHR23112">
    <property type="entry name" value="G PROTEIN-COUPLED RECEPTOR 157-RELATED"/>
    <property type="match status" value="1"/>
</dbReference>
<feature type="transmembrane region" description="Helical" evidence="5">
    <location>
        <begin position="245"/>
        <end position="265"/>
    </location>
</feature>
<feature type="transmembrane region" description="Helical" evidence="5">
    <location>
        <begin position="271"/>
        <end position="298"/>
    </location>
</feature>
<feature type="transmembrane region" description="Helical" evidence="5">
    <location>
        <begin position="54"/>
        <end position="78"/>
    </location>
</feature>
<accession>A0A067T2I3</accession>
<evidence type="ECO:0000256" key="3">
    <source>
        <dbReference type="ARBA" id="ARBA00022989"/>
    </source>
</evidence>
<dbReference type="AlphaFoldDB" id="A0A067T2I3"/>
<proteinExistence type="predicted"/>
<dbReference type="GO" id="GO:0007189">
    <property type="term" value="P:adenylate cyclase-activating G protein-coupled receptor signaling pathway"/>
    <property type="evidence" value="ECO:0007669"/>
    <property type="project" value="TreeGrafter"/>
</dbReference>
<gene>
    <name evidence="6" type="ORF">GALMADRAFT_448937</name>
</gene>
<dbReference type="STRING" id="685588.A0A067T2I3"/>
<feature type="transmembrane region" description="Helical" evidence="5">
    <location>
        <begin position="98"/>
        <end position="121"/>
    </location>
</feature>
<comment type="subcellular location">
    <subcellularLocation>
        <location evidence="1">Membrane</location>
        <topology evidence="1">Multi-pass membrane protein</topology>
    </subcellularLocation>
</comment>
<evidence type="ECO:0000313" key="6">
    <source>
        <dbReference type="EMBL" id="KDR76507.1"/>
    </source>
</evidence>
<dbReference type="HOGENOM" id="CLU_027149_4_1_1"/>
<evidence type="ECO:0000313" key="7">
    <source>
        <dbReference type="Proteomes" id="UP000027222"/>
    </source>
</evidence>
<organism evidence="6 7">
    <name type="scientific">Galerina marginata (strain CBS 339.88)</name>
    <dbReference type="NCBI Taxonomy" id="685588"/>
    <lineage>
        <taxon>Eukaryota</taxon>
        <taxon>Fungi</taxon>
        <taxon>Dikarya</taxon>
        <taxon>Basidiomycota</taxon>
        <taxon>Agaricomycotina</taxon>
        <taxon>Agaricomycetes</taxon>
        <taxon>Agaricomycetidae</taxon>
        <taxon>Agaricales</taxon>
        <taxon>Agaricineae</taxon>
        <taxon>Strophariaceae</taxon>
        <taxon>Galerina</taxon>
    </lineage>
</organism>